<dbReference type="PANTHER" id="PTHR35004:SF6">
    <property type="entry name" value="TRANSPOSASE"/>
    <property type="match status" value="1"/>
</dbReference>
<proteinExistence type="predicted"/>
<organism evidence="2 3">
    <name type="scientific">Catenovulum sediminis</name>
    <dbReference type="NCBI Taxonomy" id="1740262"/>
    <lineage>
        <taxon>Bacteria</taxon>
        <taxon>Pseudomonadati</taxon>
        <taxon>Pseudomonadota</taxon>
        <taxon>Gammaproteobacteria</taxon>
        <taxon>Alteromonadales</taxon>
        <taxon>Alteromonadaceae</taxon>
        <taxon>Catenovulum</taxon>
    </lineage>
</organism>
<dbReference type="InterPro" id="IPR036397">
    <property type="entry name" value="RNaseH_sf"/>
</dbReference>
<evidence type="ECO:0000313" key="2">
    <source>
        <dbReference type="EMBL" id="MER2490751.1"/>
    </source>
</evidence>
<keyword evidence="3" id="KW-1185">Reference proteome</keyword>
<dbReference type="EMBL" id="JBELOE010000066">
    <property type="protein sequence ID" value="MER2490751.1"/>
    <property type="molecule type" value="Genomic_DNA"/>
</dbReference>
<dbReference type="SUPFAM" id="SSF53098">
    <property type="entry name" value="Ribonuclease H-like"/>
    <property type="match status" value="1"/>
</dbReference>
<protein>
    <submittedName>
        <fullName evidence="2">DDE-type integrase/transposase/recombinase</fullName>
    </submittedName>
</protein>
<name>A0ABV1RD93_9ALTE</name>
<dbReference type="InterPro" id="IPR001584">
    <property type="entry name" value="Integrase_cat-core"/>
</dbReference>
<dbReference type="Gene3D" id="3.30.420.10">
    <property type="entry name" value="Ribonuclease H-like superfamily/Ribonuclease H"/>
    <property type="match status" value="1"/>
</dbReference>
<dbReference type="InterPro" id="IPR012337">
    <property type="entry name" value="RNaseH-like_sf"/>
</dbReference>
<dbReference type="RefSeq" id="WP_350400531.1">
    <property type="nucleotide sequence ID" value="NZ_JBELOE010000066.1"/>
</dbReference>
<reference evidence="2 3" key="1">
    <citation type="submission" date="2024-06" db="EMBL/GenBank/DDBJ databases">
        <authorList>
            <person name="Chen R.Y."/>
        </authorList>
    </citation>
    <scope>NUCLEOTIDE SEQUENCE [LARGE SCALE GENOMIC DNA]</scope>
    <source>
        <strain evidence="2 3">D2</strain>
    </source>
</reference>
<feature type="domain" description="Integrase catalytic" evidence="1">
    <location>
        <begin position="151"/>
        <end position="324"/>
    </location>
</feature>
<accession>A0ABV1RD93</accession>
<dbReference type="PROSITE" id="PS50994">
    <property type="entry name" value="INTEGRASE"/>
    <property type="match status" value="1"/>
</dbReference>
<dbReference type="Proteomes" id="UP001467690">
    <property type="component" value="Unassembled WGS sequence"/>
</dbReference>
<sequence length="413" mass="48380">MNQLKANKPPLEIRLQVLSAVDYAKGSTIKARIQDVATRTFVDKQTNIQYQFTWRTISTWVYRFKKHGVTTLDNKTRLDKNHYRKVQPNELAEAIHEVLPTLGRSKNGHVPKMALYRRLLANGLFKRSQLSQTSFYRMVSTHGLLDSEQCQKLRQSFAMQFSNELWQADTMYGPCVTDDEGRKRKTFLIAFIDDASRLITHAEFFYADNTTNMCDAFRTALFKRGKPMRLYFDNGSNYTSKEILQACVRLDIHLSHAPIRDGAAKGKIERFFRRFRDQFLVDNPDITSLDELNDKTNDWVEHSYNSQFHFGIQMTPLDRFCLDLNRIQFIADDEFTEEVFFVEQDRKVSKTNVFSIHKQQFECPVDLRGKTIQVRFNRSVLDKFIVYYQDKRMGQATCLDLHANAIRHMRGDV</sequence>
<evidence type="ECO:0000313" key="3">
    <source>
        <dbReference type="Proteomes" id="UP001467690"/>
    </source>
</evidence>
<dbReference type="Pfam" id="PF00665">
    <property type="entry name" value="rve"/>
    <property type="match status" value="1"/>
</dbReference>
<gene>
    <name evidence="2" type="ORF">ABS311_02495</name>
</gene>
<comment type="caution">
    <text evidence="2">The sequence shown here is derived from an EMBL/GenBank/DDBJ whole genome shotgun (WGS) entry which is preliminary data.</text>
</comment>
<evidence type="ECO:0000259" key="1">
    <source>
        <dbReference type="PROSITE" id="PS50994"/>
    </source>
</evidence>
<dbReference type="PANTHER" id="PTHR35004">
    <property type="entry name" value="TRANSPOSASE RV3428C-RELATED"/>
    <property type="match status" value="1"/>
</dbReference>